<evidence type="ECO:0000313" key="1">
    <source>
        <dbReference type="EMBL" id="GFE20102.1"/>
    </source>
</evidence>
<accession>A0A640TAR8</accession>
<dbReference type="EMBL" id="BLIP01000001">
    <property type="protein sequence ID" value="GFE20102.1"/>
    <property type="molecule type" value="Genomic_DNA"/>
</dbReference>
<evidence type="ECO:0000313" key="2">
    <source>
        <dbReference type="EMBL" id="WAT94953.1"/>
    </source>
</evidence>
<dbReference type="Proteomes" id="UP001210609">
    <property type="component" value="Chromosome"/>
</dbReference>
<reference evidence="2 4" key="2">
    <citation type="submission" date="2022-12" db="EMBL/GenBank/DDBJ databases">
        <authorList>
            <person name="Ruckert C."/>
            <person name="Busche T."/>
            <person name="Kalinowski J."/>
            <person name="Wittmann C."/>
        </authorList>
    </citation>
    <scope>NUCLEOTIDE SEQUENCE [LARGE SCALE GENOMIC DNA]</scope>
    <source>
        <strain evidence="2 4">DSM 40555</strain>
    </source>
</reference>
<dbReference type="AlphaFoldDB" id="A0A640TAR8"/>
<proteinExistence type="predicted"/>
<sequence length="127" mass="13709">MHRTVATIRRTIAAALAATKPLRYTALSGEIAALVATGRLVRTGDVLDRLGAGDLKDGYKSHYGRHVVKAFRAATGGEPLKAWAQHRTTGRYVHVNVYRPADPALFAGLASYGRTRHLVQAQFAEAA</sequence>
<evidence type="ECO:0000313" key="4">
    <source>
        <dbReference type="Proteomes" id="UP001210609"/>
    </source>
</evidence>
<protein>
    <submittedName>
        <fullName evidence="1">Uncharacterized protein</fullName>
    </submittedName>
</protein>
<dbReference type="Proteomes" id="UP000429552">
    <property type="component" value="Unassembled WGS sequence"/>
</dbReference>
<dbReference type="EMBL" id="CP114202">
    <property type="protein sequence ID" value="WAT94953.1"/>
    <property type="molecule type" value="Genomic_DNA"/>
</dbReference>
<organism evidence="1 3">
    <name type="scientific">Streptomyces nigrescens</name>
    <dbReference type="NCBI Taxonomy" id="1920"/>
    <lineage>
        <taxon>Bacteria</taxon>
        <taxon>Bacillati</taxon>
        <taxon>Actinomycetota</taxon>
        <taxon>Actinomycetes</taxon>
        <taxon>Kitasatosporales</taxon>
        <taxon>Streptomycetaceae</taxon>
        <taxon>Streptomyces</taxon>
    </lineage>
</organism>
<dbReference type="RefSeq" id="WP_159484157.1">
    <property type="nucleotide sequence ID" value="NZ_BLIP01000001.1"/>
</dbReference>
<gene>
    <name evidence="1" type="ORF">Sliba_05550</name>
    <name evidence="2" type="ORF">STRLI_000625</name>
</gene>
<evidence type="ECO:0000313" key="3">
    <source>
        <dbReference type="Proteomes" id="UP000429552"/>
    </source>
</evidence>
<keyword evidence="4" id="KW-1185">Reference proteome</keyword>
<reference evidence="1 3" key="1">
    <citation type="submission" date="2019-12" db="EMBL/GenBank/DDBJ databases">
        <title>Whole genome shotgun sequence of Streptomyces libani subsp. libani NBRC 13452.</title>
        <authorList>
            <person name="Ichikawa N."/>
            <person name="Kimura A."/>
            <person name="Kitahashi Y."/>
            <person name="Komaki H."/>
            <person name="Tamura T."/>
        </authorList>
    </citation>
    <scope>NUCLEOTIDE SEQUENCE [LARGE SCALE GENOMIC DNA]</scope>
    <source>
        <strain evidence="1 3">NBRC 13452</strain>
    </source>
</reference>
<name>A0A640TAR8_STRNI</name>